<dbReference type="PANTHER" id="PTHR46797:SF20">
    <property type="entry name" value="BLR4304 PROTEIN"/>
    <property type="match status" value="1"/>
</dbReference>
<dbReference type="SUPFAM" id="SSF47413">
    <property type="entry name" value="lambda repressor-like DNA-binding domains"/>
    <property type="match status" value="1"/>
</dbReference>
<dbReference type="Proteomes" id="UP001259572">
    <property type="component" value="Unassembled WGS sequence"/>
</dbReference>
<evidence type="ECO:0000256" key="2">
    <source>
        <dbReference type="SAM" id="MobiDB-lite"/>
    </source>
</evidence>
<dbReference type="PROSITE" id="PS50943">
    <property type="entry name" value="HTH_CROC1"/>
    <property type="match status" value="1"/>
</dbReference>
<comment type="caution">
    <text evidence="4">The sequence shown here is derived from an EMBL/GenBank/DDBJ whole genome shotgun (WGS) entry which is preliminary data.</text>
</comment>
<feature type="domain" description="HTH cro/C1-type" evidence="3">
    <location>
        <begin position="13"/>
        <end position="66"/>
    </location>
</feature>
<sequence>MVDEKSMLSRRTRALRERRGWTIAETARRAQLSTSMLWKVENGQTTLTYGKLLKLAAGLEVPVADLFSPVEATFRKGGRRVVNRKGSAPVVDFADNLHHFLATDIASKDFCPCLIEVDATTEESMGHAGEEFTYVLKGRVKFICEGYAPVLLEAGDSVYFDATLSHRYVREGKDSALILCVYSHTEDSELHNVPESEHGLLATRVRENLGPVGAVRHPGADAPSRKVAAKAGRTALRKRASA</sequence>
<dbReference type="CDD" id="cd00093">
    <property type="entry name" value="HTH_XRE"/>
    <property type="match status" value="1"/>
</dbReference>
<dbReference type="SUPFAM" id="SSF51182">
    <property type="entry name" value="RmlC-like cupins"/>
    <property type="match status" value="1"/>
</dbReference>
<reference evidence="4 5" key="1">
    <citation type="submission" date="2023-05" db="EMBL/GenBank/DDBJ databases">
        <authorList>
            <person name="Guo Y."/>
        </authorList>
    </citation>
    <scope>NUCLEOTIDE SEQUENCE [LARGE SCALE GENOMIC DNA]</scope>
    <source>
        <strain evidence="4 5">GR2756</strain>
    </source>
</reference>
<dbReference type="InterPro" id="IPR013096">
    <property type="entry name" value="Cupin_2"/>
</dbReference>
<dbReference type="SMART" id="SM00530">
    <property type="entry name" value="HTH_XRE"/>
    <property type="match status" value="1"/>
</dbReference>
<organism evidence="4 5">
    <name type="scientific">Sphingosinicella rhizophila</name>
    <dbReference type="NCBI Taxonomy" id="3050082"/>
    <lineage>
        <taxon>Bacteria</taxon>
        <taxon>Pseudomonadati</taxon>
        <taxon>Pseudomonadota</taxon>
        <taxon>Alphaproteobacteria</taxon>
        <taxon>Sphingomonadales</taxon>
        <taxon>Sphingosinicellaceae</taxon>
        <taxon>Sphingosinicella</taxon>
    </lineage>
</organism>
<dbReference type="PANTHER" id="PTHR46797">
    <property type="entry name" value="HTH-TYPE TRANSCRIPTIONAL REGULATOR"/>
    <property type="match status" value="1"/>
</dbReference>
<evidence type="ECO:0000259" key="3">
    <source>
        <dbReference type="PROSITE" id="PS50943"/>
    </source>
</evidence>
<evidence type="ECO:0000313" key="4">
    <source>
        <dbReference type="EMBL" id="MDT9598200.1"/>
    </source>
</evidence>
<dbReference type="InterPro" id="IPR010982">
    <property type="entry name" value="Lambda_DNA-bd_dom_sf"/>
</dbReference>
<dbReference type="Gene3D" id="1.10.260.40">
    <property type="entry name" value="lambda repressor-like DNA-binding domains"/>
    <property type="match status" value="1"/>
</dbReference>
<evidence type="ECO:0000256" key="1">
    <source>
        <dbReference type="ARBA" id="ARBA00023125"/>
    </source>
</evidence>
<dbReference type="Pfam" id="PF13560">
    <property type="entry name" value="HTH_31"/>
    <property type="match status" value="1"/>
</dbReference>
<keyword evidence="1" id="KW-0238">DNA-binding</keyword>
<dbReference type="InterPro" id="IPR014710">
    <property type="entry name" value="RmlC-like_jellyroll"/>
</dbReference>
<keyword evidence="5" id="KW-1185">Reference proteome</keyword>
<dbReference type="InterPro" id="IPR011051">
    <property type="entry name" value="RmlC_Cupin_sf"/>
</dbReference>
<accession>A0ABU3Q454</accession>
<dbReference type="CDD" id="cd02209">
    <property type="entry name" value="cupin_XRE_C"/>
    <property type="match status" value="1"/>
</dbReference>
<dbReference type="RefSeq" id="WP_315724033.1">
    <property type="nucleotide sequence ID" value="NZ_JAVUPU010000002.1"/>
</dbReference>
<dbReference type="InterPro" id="IPR050807">
    <property type="entry name" value="TransReg_Diox_bact_type"/>
</dbReference>
<protein>
    <submittedName>
        <fullName evidence="4">XRE family transcriptional regulator</fullName>
    </submittedName>
</protein>
<gene>
    <name evidence="4" type="ORF">RQX22_04450</name>
</gene>
<evidence type="ECO:0000313" key="5">
    <source>
        <dbReference type="Proteomes" id="UP001259572"/>
    </source>
</evidence>
<proteinExistence type="predicted"/>
<dbReference type="EMBL" id="JAVUPU010000002">
    <property type="protein sequence ID" value="MDT9598200.1"/>
    <property type="molecule type" value="Genomic_DNA"/>
</dbReference>
<dbReference type="InterPro" id="IPR001387">
    <property type="entry name" value="Cro/C1-type_HTH"/>
</dbReference>
<dbReference type="Pfam" id="PF07883">
    <property type="entry name" value="Cupin_2"/>
    <property type="match status" value="1"/>
</dbReference>
<name>A0ABU3Q454_9SPHN</name>
<feature type="region of interest" description="Disordered" evidence="2">
    <location>
        <begin position="217"/>
        <end position="242"/>
    </location>
</feature>
<dbReference type="Gene3D" id="2.60.120.10">
    <property type="entry name" value="Jelly Rolls"/>
    <property type="match status" value="1"/>
</dbReference>